<evidence type="ECO:0000256" key="1">
    <source>
        <dbReference type="ARBA" id="ARBA00019186"/>
    </source>
</evidence>
<keyword evidence="6" id="KW-1185">Reference proteome</keyword>
<dbReference type="EMBL" id="VXBB01015111">
    <property type="protein sequence ID" value="NXM59875.1"/>
    <property type="molecule type" value="Genomic_DNA"/>
</dbReference>
<sequence>MFIPCDRGGDPAAPDFKGFTLLMPAVSVGNVGQLAIDLVISTLDMTKVGYFYTDCLVPMVGNNPYATAEENSTELSINAEVYSLPSKKLVVLQIRSPFIKVCMFIHCSYFTIWFEYFCWQILSGLVKLFFYFMLTPLRYLLTPDLEKAVGGHMKELNWKEMEKVAAYPGINDTDKVLHIPGGGITKLLFTESCSEGIQMAVLLKFCSEGDNIPDAFVLVNYLNEWLQLIKSEVNPSSQWKIPSSWRLLFGNGLPPALF</sequence>
<keyword evidence="4" id="KW-0812">Transmembrane</keyword>
<accession>A0A7L1C453</accession>
<evidence type="ECO:0000313" key="5">
    <source>
        <dbReference type="EMBL" id="NXM59875.1"/>
    </source>
</evidence>
<dbReference type="FunFam" id="3.40.50.10900:FF:000003">
    <property type="entry name" value="Proteasome assembly chaperone 2"/>
    <property type="match status" value="1"/>
</dbReference>
<evidence type="ECO:0000313" key="6">
    <source>
        <dbReference type="Proteomes" id="UP000534634"/>
    </source>
</evidence>
<keyword evidence="4" id="KW-1133">Transmembrane helix</keyword>
<comment type="caution">
    <text evidence="5">The sequence shown here is derived from an EMBL/GenBank/DDBJ whole genome shotgun (WGS) entry which is preliminary data.</text>
</comment>
<dbReference type="AlphaFoldDB" id="A0A7L1C453"/>
<keyword evidence="4" id="KW-0472">Membrane</keyword>
<feature type="non-terminal residue" evidence="5">
    <location>
        <position position="258"/>
    </location>
</feature>
<feature type="non-terminal residue" evidence="5">
    <location>
        <position position="1"/>
    </location>
</feature>
<keyword evidence="2" id="KW-0143">Chaperone</keyword>
<gene>
    <name evidence="5" type="primary">Psmg2</name>
    <name evidence="5" type="ORF">ILLCLE_R02869</name>
</gene>
<dbReference type="PIRSF" id="PIRSF010044">
    <property type="entry name" value="UCP010044"/>
    <property type="match status" value="1"/>
</dbReference>
<dbReference type="Gene3D" id="3.40.50.10900">
    <property type="entry name" value="PAC-like subunit"/>
    <property type="match status" value="1"/>
</dbReference>
<evidence type="ECO:0000256" key="2">
    <source>
        <dbReference type="ARBA" id="ARBA00023186"/>
    </source>
</evidence>
<dbReference type="Pfam" id="PF09754">
    <property type="entry name" value="PAC2"/>
    <property type="match status" value="1"/>
</dbReference>
<evidence type="ECO:0000256" key="4">
    <source>
        <dbReference type="SAM" id="Phobius"/>
    </source>
</evidence>
<dbReference type="GO" id="GO:0043248">
    <property type="term" value="P:proteasome assembly"/>
    <property type="evidence" value="ECO:0007669"/>
    <property type="project" value="TreeGrafter"/>
</dbReference>
<dbReference type="Proteomes" id="UP000534634">
    <property type="component" value="Unassembled WGS sequence"/>
</dbReference>
<comment type="similarity">
    <text evidence="3">Belongs to the PSMG2 family.</text>
</comment>
<name>A0A7L1C453_9PASS</name>
<dbReference type="GO" id="GO:0005829">
    <property type="term" value="C:cytosol"/>
    <property type="evidence" value="ECO:0007669"/>
    <property type="project" value="TreeGrafter"/>
</dbReference>
<dbReference type="PANTHER" id="PTHR12970">
    <property type="entry name" value="PROTEASOME ASSEMBLY CHAPERONE 2"/>
    <property type="match status" value="1"/>
</dbReference>
<dbReference type="PANTHER" id="PTHR12970:SF1">
    <property type="entry name" value="PROTEASOME ASSEMBLY CHAPERONE 2"/>
    <property type="match status" value="1"/>
</dbReference>
<proteinExistence type="inferred from homology"/>
<protein>
    <recommendedName>
        <fullName evidence="1">Proteasome assembly chaperone 2</fullName>
    </recommendedName>
</protein>
<reference evidence="5 6" key="1">
    <citation type="submission" date="2019-09" db="EMBL/GenBank/DDBJ databases">
        <title>Bird 10,000 Genomes (B10K) Project - Family phase.</title>
        <authorList>
            <person name="Zhang G."/>
        </authorList>
    </citation>
    <scope>NUCLEOTIDE SEQUENCE [LARGE SCALE GENOMIC DNA]</scope>
    <source>
        <strain evidence="5">B10K-DU-002-01</strain>
        <tissue evidence="5">Muscle</tissue>
    </source>
</reference>
<organism evidence="5 6">
    <name type="scientific">Illadopsis cleaveri</name>
    <name type="common">blackcap illadopsis</name>
    <dbReference type="NCBI Taxonomy" id="201329"/>
    <lineage>
        <taxon>Eukaryota</taxon>
        <taxon>Metazoa</taxon>
        <taxon>Chordata</taxon>
        <taxon>Craniata</taxon>
        <taxon>Vertebrata</taxon>
        <taxon>Euteleostomi</taxon>
        <taxon>Archelosauria</taxon>
        <taxon>Archosauria</taxon>
        <taxon>Dinosauria</taxon>
        <taxon>Saurischia</taxon>
        <taxon>Theropoda</taxon>
        <taxon>Coelurosauria</taxon>
        <taxon>Aves</taxon>
        <taxon>Neognathae</taxon>
        <taxon>Neoaves</taxon>
        <taxon>Telluraves</taxon>
        <taxon>Australaves</taxon>
        <taxon>Passeriformes</taxon>
        <taxon>Sylvioidea</taxon>
        <taxon>Timaliidae</taxon>
        <taxon>Illadopsis</taxon>
    </lineage>
</organism>
<dbReference type="InterPro" id="IPR019151">
    <property type="entry name" value="Proteasome_assmbl_chaperone_2"/>
</dbReference>
<dbReference type="InterPro" id="IPR016562">
    <property type="entry name" value="Proteasome_assmbl_chp_2_euk"/>
</dbReference>
<evidence type="ECO:0000256" key="3">
    <source>
        <dbReference type="ARBA" id="ARBA00025745"/>
    </source>
</evidence>
<dbReference type="GO" id="GO:0005634">
    <property type="term" value="C:nucleus"/>
    <property type="evidence" value="ECO:0007669"/>
    <property type="project" value="TreeGrafter"/>
</dbReference>
<feature type="transmembrane region" description="Helical" evidence="4">
    <location>
        <begin position="120"/>
        <end position="141"/>
    </location>
</feature>
<dbReference type="InterPro" id="IPR038389">
    <property type="entry name" value="PSMG2_sf"/>
</dbReference>